<feature type="non-terminal residue" evidence="2">
    <location>
        <position position="115"/>
    </location>
</feature>
<feature type="non-terminal residue" evidence="2">
    <location>
        <position position="1"/>
    </location>
</feature>
<dbReference type="OrthoDB" id="428577at2759"/>
<evidence type="ECO:0000313" key="3">
    <source>
        <dbReference type="Proteomes" id="UP000807306"/>
    </source>
</evidence>
<name>A0A9P6ERT5_9AGAR</name>
<gene>
    <name evidence="2" type="ORF">CPB83DRAFT_742905</name>
</gene>
<dbReference type="EMBL" id="MU157826">
    <property type="protein sequence ID" value="KAF9534240.1"/>
    <property type="molecule type" value="Genomic_DNA"/>
</dbReference>
<sequence length="115" mass="12320">NAPDTLTLHRAAAGFAKSAKAEWGVCVPECNAAGVVWRVVKGMCGGPTLYILTKRVLSALSMPLALSPVFAPFLEQRRASDPKGHRYDDAPPEVQVLVGVVVVLKMVYGLDGFVR</sequence>
<dbReference type="Proteomes" id="UP000807306">
    <property type="component" value="Unassembled WGS sequence"/>
</dbReference>
<dbReference type="InterPro" id="IPR048538">
    <property type="entry name" value="Rrn7_cyclin_C"/>
</dbReference>
<protein>
    <recommendedName>
        <fullName evidence="1">Rrn7/TAF1B C-terminal cyclin domain-containing protein</fullName>
    </recommendedName>
</protein>
<organism evidence="2 3">
    <name type="scientific">Crepidotus variabilis</name>
    <dbReference type="NCBI Taxonomy" id="179855"/>
    <lineage>
        <taxon>Eukaryota</taxon>
        <taxon>Fungi</taxon>
        <taxon>Dikarya</taxon>
        <taxon>Basidiomycota</taxon>
        <taxon>Agaricomycotina</taxon>
        <taxon>Agaricomycetes</taxon>
        <taxon>Agaricomycetidae</taxon>
        <taxon>Agaricales</taxon>
        <taxon>Agaricineae</taxon>
        <taxon>Crepidotaceae</taxon>
        <taxon>Crepidotus</taxon>
    </lineage>
</organism>
<accession>A0A9P6ERT5</accession>
<dbReference type="Pfam" id="PF20645">
    <property type="entry name" value="Rrn7_cyclin_C"/>
    <property type="match status" value="1"/>
</dbReference>
<evidence type="ECO:0000313" key="2">
    <source>
        <dbReference type="EMBL" id="KAF9534240.1"/>
    </source>
</evidence>
<feature type="domain" description="Rrn7/TAF1B C-terminal cyclin" evidence="1">
    <location>
        <begin position="3"/>
        <end position="112"/>
    </location>
</feature>
<proteinExistence type="predicted"/>
<reference evidence="2" key="1">
    <citation type="submission" date="2020-11" db="EMBL/GenBank/DDBJ databases">
        <authorList>
            <consortium name="DOE Joint Genome Institute"/>
            <person name="Ahrendt S."/>
            <person name="Riley R."/>
            <person name="Andreopoulos W."/>
            <person name="Labutti K."/>
            <person name="Pangilinan J."/>
            <person name="Ruiz-Duenas F.J."/>
            <person name="Barrasa J.M."/>
            <person name="Sanchez-Garcia M."/>
            <person name="Camarero S."/>
            <person name="Miyauchi S."/>
            <person name="Serrano A."/>
            <person name="Linde D."/>
            <person name="Babiker R."/>
            <person name="Drula E."/>
            <person name="Ayuso-Fernandez I."/>
            <person name="Pacheco R."/>
            <person name="Padilla G."/>
            <person name="Ferreira P."/>
            <person name="Barriuso J."/>
            <person name="Kellner H."/>
            <person name="Castanera R."/>
            <person name="Alfaro M."/>
            <person name="Ramirez L."/>
            <person name="Pisabarro A.G."/>
            <person name="Kuo A."/>
            <person name="Tritt A."/>
            <person name="Lipzen A."/>
            <person name="He G."/>
            <person name="Yan M."/>
            <person name="Ng V."/>
            <person name="Cullen D."/>
            <person name="Martin F."/>
            <person name="Rosso M.-N."/>
            <person name="Henrissat B."/>
            <person name="Hibbett D."/>
            <person name="Martinez A.T."/>
            <person name="Grigoriev I.V."/>
        </authorList>
    </citation>
    <scope>NUCLEOTIDE SEQUENCE</scope>
    <source>
        <strain evidence="2">CBS 506.95</strain>
    </source>
</reference>
<comment type="caution">
    <text evidence="2">The sequence shown here is derived from an EMBL/GenBank/DDBJ whole genome shotgun (WGS) entry which is preliminary data.</text>
</comment>
<evidence type="ECO:0000259" key="1">
    <source>
        <dbReference type="Pfam" id="PF20645"/>
    </source>
</evidence>
<keyword evidence="3" id="KW-1185">Reference proteome</keyword>
<dbReference type="AlphaFoldDB" id="A0A9P6ERT5"/>